<evidence type="ECO:0000313" key="1">
    <source>
        <dbReference type="EMBL" id="GAE48266.1"/>
    </source>
</evidence>
<name>W4RVD8_9BACI</name>
<reference evidence="1 2" key="1">
    <citation type="submission" date="2013-12" db="EMBL/GenBank/DDBJ databases">
        <title>NBRP : Genome information of microbial organism related human and environment.</title>
        <authorList>
            <person name="Hattori M."/>
            <person name="Oshima K."/>
            <person name="Inaba H."/>
            <person name="Suda W."/>
            <person name="Sakamoto M."/>
            <person name="Iino T."/>
            <person name="Kitahara M."/>
            <person name="Oshida Y."/>
            <person name="Iida T."/>
            <person name="Kudo T."/>
            <person name="Itoh T."/>
            <person name="Ahmed I."/>
            <person name="Ohkuma M."/>
        </authorList>
    </citation>
    <scope>NUCLEOTIDE SEQUENCE [LARGE SCALE GENOMIC DNA]</scope>
    <source>
        <strain evidence="1 2">JCM 21738</strain>
    </source>
</reference>
<protein>
    <submittedName>
        <fullName evidence="1">Uncharacterized protein</fullName>
    </submittedName>
</protein>
<dbReference type="AlphaFoldDB" id="W4RVD8"/>
<dbReference type="EMBL" id="BAUW01000148">
    <property type="protein sequence ID" value="GAE48266.1"/>
    <property type="molecule type" value="Genomic_DNA"/>
</dbReference>
<keyword evidence="2" id="KW-1185">Reference proteome</keyword>
<sequence>MVPSIAVAATRFLDIRKSGCWQLITYTSLIGGSVVMYGQKEDNRFGPNPKLAIDNKDVA</sequence>
<proteinExistence type="predicted"/>
<organism evidence="1 2">
    <name type="scientific">Mesobacillus boroniphilus JCM 21738</name>
    <dbReference type="NCBI Taxonomy" id="1294265"/>
    <lineage>
        <taxon>Bacteria</taxon>
        <taxon>Bacillati</taxon>
        <taxon>Bacillota</taxon>
        <taxon>Bacilli</taxon>
        <taxon>Bacillales</taxon>
        <taxon>Bacillaceae</taxon>
        <taxon>Mesobacillus</taxon>
    </lineage>
</organism>
<accession>W4RVD8</accession>
<comment type="caution">
    <text evidence="1">The sequence shown here is derived from an EMBL/GenBank/DDBJ whole genome shotgun (WGS) entry which is preliminary data.</text>
</comment>
<evidence type="ECO:0000313" key="2">
    <source>
        <dbReference type="Proteomes" id="UP000018949"/>
    </source>
</evidence>
<dbReference type="Proteomes" id="UP000018949">
    <property type="component" value="Unassembled WGS sequence"/>
</dbReference>
<gene>
    <name evidence="1" type="ORF">JCM21738_5354</name>
</gene>